<gene>
    <name evidence="1" type="ORF">FSB_LOCUS10312</name>
</gene>
<dbReference type="AlphaFoldDB" id="A0A2N9F5Z3"/>
<name>A0A2N9F5Z3_FAGSY</name>
<protein>
    <submittedName>
        <fullName evidence="1">Uncharacterized protein</fullName>
    </submittedName>
</protein>
<evidence type="ECO:0000313" key="1">
    <source>
        <dbReference type="EMBL" id="SPC82430.1"/>
    </source>
</evidence>
<dbReference type="EMBL" id="OIVN01000579">
    <property type="protein sequence ID" value="SPC82430.1"/>
    <property type="molecule type" value="Genomic_DNA"/>
</dbReference>
<proteinExistence type="predicted"/>
<reference evidence="1" key="1">
    <citation type="submission" date="2018-02" db="EMBL/GenBank/DDBJ databases">
        <authorList>
            <person name="Cohen D.B."/>
            <person name="Kent A.D."/>
        </authorList>
    </citation>
    <scope>NUCLEOTIDE SEQUENCE</scope>
</reference>
<sequence>MLQSCTFISTVPRLLVEMAIQARVPILWKRIRVWSWIHWIEMTSFAHVIKDLGYGSTQGIEVPSKFRCKHLSFILFNSITMNGVFNPHPVVVWLFKIHDSFRPPSSLEFWKRLIVMLHNLQIFEFDINHGNMQTAS</sequence>
<organism evidence="1">
    <name type="scientific">Fagus sylvatica</name>
    <name type="common">Beechnut</name>
    <dbReference type="NCBI Taxonomy" id="28930"/>
    <lineage>
        <taxon>Eukaryota</taxon>
        <taxon>Viridiplantae</taxon>
        <taxon>Streptophyta</taxon>
        <taxon>Embryophyta</taxon>
        <taxon>Tracheophyta</taxon>
        <taxon>Spermatophyta</taxon>
        <taxon>Magnoliopsida</taxon>
        <taxon>eudicotyledons</taxon>
        <taxon>Gunneridae</taxon>
        <taxon>Pentapetalae</taxon>
        <taxon>rosids</taxon>
        <taxon>fabids</taxon>
        <taxon>Fagales</taxon>
        <taxon>Fagaceae</taxon>
        <taxon>Fagus</taxon>
    </lineage>
</organism>
<accession>A0A2N9F5Z3</accession>